<dbReference type="BioCyc" id="SCEL448385:SCE_RS32050-MONOMER"/>
<dbReference type="eggNOG" id="COG0346">
    <property type="taxonomic scope" value="Bacteria"/>
</dbReference>
<dbReference type="EC" id="4.4.1.5" evidence="2"/>
<evidence type="ECO:0000259" key="1">
    <source>
        <dbReference type="PROSITE" id="PS51819"/>
    </source>
</evidence>
<dbReference type="PROSITE" id="PS51819">
    <property type="entry name" value="VOC"/>
    <property type="match status" value="1"/>
</dbReference>
<dbReference type="Proteomes" id="UP000002139">
    <property type="component" value="Chromosome"/>
</dbReference>
<organism evidence="2 3">
    <name type="scientific">Sorangium cellulosum (strain So ce56)</name>
    <name type="common">Polyangium cellulosum (strain So ce56)</name>
    <dbReference type="NCBI Taxonomy" id="448385"/>
    <lineage>
        <taxon>Bacteria</taxon>
        <taxon>Pseudomonadati</taxon>
        <taxon>Myxococcota</taxon>
        <taxon>Polyangia</taxon>
        <taxon>Polyangiales</taxon>
        <taxon>Polyangiaceae</taxon>
        <taxon>Sorangium</taxon>
    </lineage>
</organism>
<accession>A9GH39</accession>
<dbReference type="AlphaFoldDB" id="A9GH39"/>
<reference evidence="2 3" key="1">
    <citation type="journal article" date="2007" name="Nat. Biotechnol.">
        <title>Complete genome sequence of the myxobacterium Sorangium cellulosum.</title>
        <authorList>
            <person name="Schneiker S."/>
            <person name="Perlova O."/>
            <person name="Kaiser O."/>
            <person name="Gerth K."/>
            <person name="Alici A."/>
            <person name="Altmeyer M.O."/>
            <person name="Bartels D."/>
            <person name="Bekel T."/>
            <person name="Beyer S."/>
            <person name="Bode E."/>
            <person name="Bode H.B."/>
            <person name="Bolten C.J."/>
            <person name="Choudhuri J.V."/>
            <person name="Doss S."/>
            <person name="Elnakady Y.A."/>
            <person name="Frank B."/>
            <person name="Gaigalat L."/>
            <person name="Goesmann A."/>
            <person name="Groeger C."/>
            <person name="Gross F."/>
            <person name="Jelsbak L."/>
            <person name="Jelsbak L."/>
            <person name="Kalinowski J."/>
            <person name="Kegler C."/>
            <person name="Knauber T."/>
            <person name="Konietzny S."/>
            <person name="Kopp M."/>
            <person name="Krause L."/>
            <person name="Krug D."/>
            <person name="Linke B."/>
            <person name="Mahmud T."/>
            <person name="Martinez-Arias R."/>
            <person name="McHardy A.C."/>
            <person name="Merai M."/>
            <person name="Meyer F."/>
            <person name="Mormann S."/>
            <person name="Munoz-Dorado J."/>
            <person name="Perez J."/>
            <person name="Pradella S."/>
            <person name="Rachid S."/>
            <person name="Raddatz G."/>
            <person name="Rosenau F."/>
            <person name="Rueckert C."/>
            <person name="Sasse F."/>
            <person name="Scharfe M."/>
            <person name="Schuster S.C."/>
            <person name="Suen G."/>
            <person name="Treuner-Lange A."/>
            <person name="Velicer G.J."/>
            <person name="Vorholter F.-J."/>
            <person name="Weissman K.J."/>
            <person name="Welch R.D."/>
            <person name="Wenzel S.C."/>
            <person name="Whitworth D.E."/>
            <person name="Wilhelm S."/>
            <person name="Wittmann C."/>
            <person name="Bloecker H."/>
            <person name="Puehler A."/>
            <person name="Mueller R."/>
        </authorList>
    </citation>
    <scope>NUCLEOTIDE SEQUENCE [LARGE SCALE GENOMIC DNA]</scope>
    <source>
        <strain evidence="3">So ce56</strain>
    </source>
</reference>
<feature type="domain" description="VOC" evidence="1">
    <location>
        <begin position="43"/>
        <end position="168"/>
    </location>
</feature>
<keyword evidence="2" id="KW-0456">Lyase</keyword>
<dbReference type="InterPro" id="IPR004360">
    <property type="entry name" value="Glyas_Fos-R_dOase_dom"/>
</dbReference>
<keyword evidence="3" id="KW-1185">Reference proteome</keyword>
<dbReference type="EMBL" id="AM746676">
    <property type="protein sequence ID" value="CAN96408.1"/>
    <property type="molecule type" value="Genomic_DNA"/>
</dbReference>
<protein>
    <submittedName>
        <fullName evidence="2">Probable lactoylglutathione lyase</fullName>
        <ecNumber evidence="2">4.4.1.5</ecNumber>
    </submittedName>
</protein>
<dbReference type="PANTHER" id="PTHR35006">
    <property type="entry name" value="GLYOXALASE FAMILY PROTEIN (AFU_ORTHOLOGUE AFUA_5G14830)"/>
    <property type="match status" value="1"/>
</dbReference>
<proteinExistence type="predicted"/>
<dbReference type="InterPro" id="IPR029068">
    <property type="entry name" value="Glyas_Bleomycin-R_OHBP_Dase"/>
</dbReference>
<dbReference type="STRING" id="448385.sce6241"/>
<evidence type="ECO:0000313" key="3">
    <source>
        <dbReference type="Proteomes" id="UP000002139"/>
    </source>
</evidence>
<dbReference type="KEGG" id="scl:sce6241"/>
<dbReference type="Pfam" id="PF00903">
    <property type="entry name" value="Glyoxalase"/>
    <property type="match status" value="1"/>
</dbReference>
<sequence length="170" mass="17897">MAIPCGLSECRSRRCAVRFAGRRGAVLFLQLGRSAWAMMARMAIDHIGFPVSDYERSKAFYLAALGPLGYGLVMEITPEMTGGAGSHAGLGADGKPDFWIGTGTPLQGSLHVAFAAKTRADVDAFYRAALAAGGVDNGPPGPRPQYHPGYYGAFVRDPDGHNVEAVCHGG</sequence>
<dbReference type="InterPro" id="IPR037523">
    <property type="entry name" value="VOC_core"/>
</dbReference>
<dbReference type="Gene3D" id="3.10.180.10">
    <property type="entry name" value="2,3-Dihydroxybiphenyl 1,2-Dioxygenase, domain 1"/>
    <property type="match status" value="1"/>
</dbReference>
<dbReference type="HOGENOM" id="CLU_046006_6_1_7"/>
<dbReference type="GO" id="GO:0004462">
    <property type="term" value="F:lactoylglutathione lyase activity"/>
    <property type="evidence" value="ECO:0007669"/>
    <property type="project" value="UniProtKB-EC"/>
</dbReference>
<name>A9GH39_SORC5</name>
<dbReference type="CDD" id="cd07262">
    <property type="entry name" value="VOC_like"/>
    <property type="match status" value="1"/>
</dbReference>
<dbReference type="PANTHER" id="PTHR35006:SF2">
    <property type="entry name" value="GLYOXALASE FAMILY PROTEIN (AFU_ORTHOLOGUE AFUA_5G14830)"/>
    <property type="match status" value="1"/>
</dbReference>
<gene>
    <name evidence="2" type="ordered locus">sce6241</name>
</gene>
<evidence type="ECO:0000313" key="2">
    <source>
        <dbReference type="EMBL" id="CAN96408.1"/>
    </source>
</evidence>
<dbReference type="SUPFAM" id="SSF54593">
    <property type="entry name" value="Glyoxalase/Bleomycin resistance protein/Dihydroxybiphenyl dioxygenase"/>
    <property type="match status" value="1"/>
</dbReference>